<proteinExistence type="predicted"/>
<sequence length="55" mass="6051">MLWETKPPAGGQANPITFETGGRQFVAIHAGGHHFMKTPVGDYFLPKGKREEPSQ</sequence>
<dbReference type="RefSeq" id="WP_353641014.1">
    <property type="nucleotide sequence ID" value="NZ_CP159253.1"/>
</dbReference>
<dbReference type="EMBL" id="CP159253">
    <property type="protein sequence ID" value="XCG51481.1"/>
    <property type="molecule type" value="Genomic_DNA"/>
</dbReference>
<dbReference type="InterPro" id="IPR011047">
    <property type="entry name" value="Quinoprotein_ADH-like_sf"/>
</dbReference>
<dbReference type="AlphaFoldDB" id="A0AAU8CZQ4"/>
<protein>
    <submittedName>
        <fullName evidence="1">Uncharacterized protein</fullName>
    </submittedName>
</protein>
<organism evidence="1">
    <name type="scientific">Mesorhizobium sp. WSM2240</name>
    <dbReference type="NCBI Taxonomy" id="3228851"/>
    <lineage>
        <taxon>Bacteria</taxon>
        <taxon>Pseudomonadati</taxon>
        <taxon>Pseudomonadota</taxon>
        <taxon>Alphaproteobacteria</taxon>
        <taxon>Hyphomicrobiales</taxon>
        <taxon>Phyllobacteriaceae</taxon>
        <taxon>Mesorhizobium</taxon>
    </lineage>
</organism>
<dbReference type="SUPFAM" id="SSF50998">
    <property type="entry name" value="Quinoprotein alcohol dehydrogenase-like"/>
    <property type="match status" value="1"/>
</dbReference>
<evidence type="ECO:0000313" key="1">
    <source>
        <dbReference type="EMBL" id="XCG51481.1"/>
    </source>
</evidence>
<accession>A0AAU8CZQ4</accession>
<reference evidence="1" key="1">
    <citation type="submission" date="2024-06" db="EMBL/GenBank/DDBJ databases">
        <title>Mesorhizobium karijinii sp. nov., a symbiont of the iconic Swainsona formosa from arid Australia.</title>
        <authorList>
            <person name="Hill Y.J."/>
            <person name="Watkin E.L.J."/>
            <person name="O'Hara G.W."/>
            <person name="Terpolilli J."/>
            <person name="Tye M.L."/>
            <person name="Kohlmeier M.G."/>
        </authorList>
    </citation>
    <scope>NUCLEOTIDE SEQUENCE</scope>
    <source>
        <strain evidence="1">WSM2240</strain>
    </source>
</reference>
<dbReference type="Gene3D" id="2.140.10.10">
    <property type="entry name" value="Quinoprotein alcohol dehydrogenase-like superfamily"/>
    <property type="match status" value="1"/>
</dbReference>
<gene>
    <name evidence="1" type="ORF">ABVK50_13830</name>
</gene>
<name>A0AAU8CZQ4_9HYPH</name>